<dbReference type="EMBL" id="LR877147">
    <property type="protein sequence ID" value="CAD2214683.1"/>
    <property type="molecule type" value="Genomic_DNA"/>
</dbReference>
<accession>A0A7G2C7F5</accession>
<dbReference type="VEuPathDB" id="TriTrypDB:ADEAN_000213400"/>
<evidence type="ECO:0000313" key="2">
    <source>
        <dbReference type="Proteomes" id="UP000515908"/>
    </source>
</evidence>
<name>A0A7G2C7F5_9TRYP</name>
<gene>
    <name evidence="1" type="ORF">ADEAN_000213400</name>
</gene>
<protein>
    <submittedName>
        <fullName evidence="1">Uncharacterized protein</fullName>
    </submittedName>
</protein>
<organism evidence="1 2">
    <name type="scientific">Angomonas deanei</name>
    <dbReference type="NCBI Taxonomy" id="59799"/>
    <lineage>
        <taxon>Eukaryota</taxon>
        <taxon>Discoba</taxon>
        <taxon>Euglenozoa</taxon>
        <taxon>Kinetoplastea</taxon>
        <taxon>Metakinetoplastina</taxon>
        <taxon>Trypanosomatida</taxon>
        <taxon>Trypanosomatidae</taxon>
        <taxon>Strigomonadinae</taxon>
        <taxon>Angomonas</taxon>
    </lineage>
</organism>
<dbReference type="AlphaFoldDB" id="A0A7G2C7F5"/>
<sequence length="72" mass="8180">MSRTAAQPTLASLAYGEDEDFLDLMRDEVPEKRFTLEVEMSPTKEAPTESNLIRVVDNPFQLAQNENTAFFL</sequence>
<dbReference type="Proteomes" id="UP000515908">
    <property type="component" value="Chromosome 03"/>
</dbReference>
<evidence type="ECO:0000313" key="1">
    <source>
        <dbReference type="EMBL" id="CAD2214683.1"/>
    </source>
</evidence>
<proteinExistence type="predicted"/>
<reference evidence="1 2" key="1">
    <citation type="submission" date="2020-08" db="EMBL/GenBank/DDBJ databases">
        <authorList>
            <person name="Newling K."/>
            <person name="Davey J."/>
            <person name="Forrester S."/>
        </authorList>
    </citation>
    <scope>NUCLEOTIDE SEQUENCE [LARGE SCALE GENOMIC DNA]</scope>
    <source>
        <strain evidence="2">Crithidia deanei Carvalho (ATCC PRA-265)</strain>
    </source>
</reference>
<keyword evidence="2" id="KW-1185">Reference proteome</keyword>